<gene>
    <name evidence="2" type="ORF">B0H65DRAFT_232749</name>
</gene>
<dbReference type="GeneID" id="87859361"/>
<keyword evidence="3" id="KW-1185">Reference proteome</keyword>
<evidence type="ECO:0000313" key="2">
    <source>
        <dbReference type="EMBL" id="KAK3342883.1"/>
    </source>
</evidence>
<protein>
    <submittedName>
        <fullName evidence="2">Uncharacterized protein</fullName>
    </submittedName>
</protein>
<evidence type="ECO:0000313" key="3">
    <source>
        <dbReference type="Proteomes" id="UP001278500"/>
    </source>
</evidence>
<dbReference type="EMBL" id="JAUEPP010000005">
    <property type="protein sequence ID" value="KAK3342883.1"/>
    <property type="molecule type" value="Genomic_DNA"/>
</dbReference>
<proteinExistence type="predicted"/>
<dbReference type="Proteomes" id="UP001278500">
    <property type="component" value="Unassembled WGS sequence"/>
</dbReference>
<evidence type="ECO:0000256" key="1">
    <source>
        <dbReference type="SAM" id="MobiDB-lite"/>
    </source>
</evidence>
<feature type="compositionally biased region" description="Basic and acidic residues" evidence="1">
    <location>
        <begin position="1"/>
        <end position="23"/>
    </location>
</feature>
<reference evidence="2" key="2">
    <citation type="submission" date="2023-06" db="EMBL/GenBank/DDBJ databases">
        <authorList>
            <consortium name="Lawrence Berkeley National Laboratory"/>
            <person name="Haridas S."/>
            <person name="Hensen N."/>
            <person name="Bonometti L."/>
            <person name="Westerberg I."/>
            <person name="Brannstrom I.O."/>
            <person name="Guillou S."/>
            <person name="Cros-Aarteil S."/>
            <person name="Calhoun S."/>
            <person name="Kuo A."/>
            <person name="Mondo S."/>
            <person name="Pangilinan J."/>
            <person name="Riley R."/>
            <person name="Labutti K."/>
            <person name="Andreopoulos B."/>
            <person name="Lipzen A."/>
            <person name="Chen C."/>
            <person name="Yanf M."/>
            <person name="Daum C."/>
            <person name="Ng V."/>
            <person name="Clum A."/>
            <person name="Steindorff A."/>
            <person name="Ohm R."/>
            <person name="Martin F."/>
            <person name="Silar P."/>
            <person name="Natvig D."/>
            <person name="Lalanne C."/>
            <person name="Gautier V."/>
            <person name="Ament-Velasquez S.L."/>
            <person name="Kruys A."/>
            <person name="Hutchinson M.I."/>
            <person name="Powell A.J."/>
            <person name="Barry K."/>
            <person name="Miller A.N."/>
            <person name="Grigoriev I.V."/>
            <person name="Debuchy R."/>
            <person name="Gladieux P."/>
            <person name="Thoren M.H."/>
            <person name="Johannesson H."/>
        </authorList>
    </citation>
    <scope>NUCLEOTIDE SEQUENCE</scope>
    <source>
        <strain evidence="2">CBS 560.94</strain>
    </source>
</reference>
<feature type="region of interest" description="Disordered" evidence="1">
    <location>
        <begin position="130"/>
        <end position="153"/>
    </location>
</feature>
<dbReference type="AlphaFoldDB" id="A0AAE0MQY5"/>
<name>A0AAE0MQY5_9PEZI</name>
<dbReference type="RefSeq" id="XP_062680676.1">
    <property type="nucleotide sequence ID" value="XM_062822207.1"/>
</dbReference>
<feature type="region of interest" description="Disordered" evidence="1">
    <location>
        <begin position="353"/>
        <end position="377"/>
    </location>
</feature>
<reference evidence="2" key="1">
    <citation type="journal article" date="2023" name="Mol. Phylogenet. Evol.">
        <title>Genome-scale phylogeny and comparative genomics of the fungal order Sordariales.</title>
        <authorList>
            <person name="Hensen N."/>
            <person name="Bonometti L."/>
            <person name="Westerberg I."/>
            <person name="Brannstrom I.O."/>
            <person name="Guillou S."/>
            <person name="Cros-Aarteil S."/>
            <person name="Calhoun S."/>
            <person name="Haridas S."/>
            <person name="Kuo A."/>
            <person name="Mondo S."/>
            <person name="Pangilinan J."/>
            <person name="Riley R."/>
            <person name="LaButti K."/>
            <person name="Andreopoulos B."/>
            <person name="Lipzen A."/>
            <person name="Chen C."/>
            <person name="Yan M."/>
            <person name="Daum C."/>
            <person name="Ng V."/>
            <person name="Clum A."/>
            <person name="Steindorff A."/>
            <person name="Ohm R.A."/>
            <person name="Martin F."/>
            <person name="Silar P."/>
            <person name="Natvig D.O."/>
            <person name="Lalanne C."/>
            <person name="Gautier V."/>
            <person name="Ament-Velasquez S.L."/>
            <person name="Kruys A."/>
            <person name="Hutchinson M.I."/>
            <person name="Powell A.J."/>
            <person name="Barry K."/>
            <person name="Miller A.N."/>
            <person name="Grigoriev I.V."/>
            <person name="Debuchy R."/>
            <person name="Gladieux P."/>
            <person name="Hiltunen Thoren M."/>
            <person name="Johannesson H."/>
        </authorList>
    </citation>
    <scope>NUCLEOTIDE SEQUENCE</scope>
    <source>
        <strain evidence="2">CBS 560.94</strain>
    </source>
</reference>
<accession>A0AAE0MQY5</accession>
<sequence length="377" mass="42850">MSGPKNDSHLPEIERDKKIHESCPPRYNKNFISDLKKKQKEMKLQPHSNHRPTLDLQDKPLEHDPKEVAESSKFKLNIQETAAPEPGLRGIMCSFKINPGPHPHTTPSEKPDLRETARWQGVLTFRDAENPHHDLEDPSLDQSSRAARALPAPSPEFVDGGSGFVEIHMTWTEQILKSLRVFDEGLGLQQNRSYIPCIDIAYWGVFCFRMYGTPFLTSEESKGLSSERFRYKDEPEQHNHSLLHVLLNQQRIKQERWDMEHPQERLKTRREVHEECSRCGSLLTSFSVDGPGPSNTPQDWDGQQHLSEGHLKTFHSYHGSESSSSDTSEQAPVKVVTYSSPWTYGWLASVEPLSNPRSPFGTPSDIPSSARSSSSEH</sequence>
<feature type="compositionally biased region" description="Basic and acidic residues" evidence="1">
    <location>
        <begin position="52"/>
        <end position="71"/>
    </location>
</feature>
<feature type="region of interest" description="Disordered" evidence="1">
    <location>
        <begin position="1"/>
        <end position="71"/>
    </location>
</feature>
<feature type="compositionally biased region" description="Low complexity" evidence="1">
    <location>
        <begin position="364"/>
        <end position="377"/>
    </location>
</feature>
<comment type="caution">
    <text evidence="2">The sequence shown here is derived from an EMBL/GenBank/DDBJ whole genome shotgun (WGS) entry which is preliminary data.</text>
</comment>
<organism evidence="2 3">
    <name type="scientific">Neurospora tetraspora</name>
    <dbReference type="NCBI Taxonomy" id="94610"/>
    <lineage>
        <taxon>Eukaryota</taxon>
        <taxon>Fungi</taxon>
        <taxon>Dikarya</taxon>
        <taxon>Ascomycota</taxon>
        <taxon>Pezizomycotina</taxon>
        <taxon>Sordariomycetes</taxon>
        <taxon>Sordariomycetidae</taxon>
        <taxon>Sordariales</taxon>
        <taxon>Sordariaceae</taxon>
        <taxon>Neurospora</taxon>
    </lineage>
</organism>